<evidence type="ECO:0000256" key="6">
    <source>
        <dbReference type="SAM" id="MobiDB-lite"/>
    </source>
</evidence>
<dbReference type="GO" id="GO:0005737">
    <property type="term" value="C:cytoplasm"/>
    <property type="evidence" value="ECO:0007669"/>
    <property type="project" value="TreeGrafter"/>
</dbReference>
<evidence type="ECO:0000256" key="1">
    <source>
        <dbReference type="ARBA" id="ARBA00009991"/>
    </source>
</evidence>
<sequence length="697" mass="81939">MMTFDLKNMSIAHWFCDKEKHRCGYCKNDNGSLSNGMWTETLTVEDYQALIDRGWRRSGKYCYKPVMHQTCCPQYTIKCDSLNFSLSKSQKKVIKKFNKYLENGILSKKDIPLEAQCSEGYDNSSVFVKECPNINFSEFSNKPIEMHIWLRVNLVHKKKFNLKSGFREGVGADSSKPPCKKAKLLRLERKKEKLLKKGENFERATPVGQVEKTIEQFLDEFPQNSKHKLRITLERMSKSHELFKTSSKLFRTYQTKIHSEAVDECDEEQFFNFLVQSPLKPVKFPHGVDGPGYGSFHQQYWINDKLVAVGVIDILPRCVSSVYFFYDPDYRNLTLGTYGSLRRVQFTRSLHEKVPEISNYYMGFYIHSCQKMRYKGKLVPSFLLCPETYHWIPIEKCIAKLDVNKYARLAHMDELDQNEPNQSDIDQIKVIYDYKLMRFRDYKSCSNKKTKKCCDKQYYEEEKPLEIIDDQDMVNDCLIEKSVIWENKLLKEMNTNLRENVKQLKEKIGNLETENFELKEIVNKEKKQTKSHEKLINIITETLKEKFDCNFEMLGKKINILDLKIESLSMYKTEKDKSIKEQKTLSTEKQQTLPRYNSSGISKQLDTGTPKQLNTETTKQLILTKASTSNQNNLVILEDHQKHIMNEIINLETNERSQGESMTQKQQNNDNWQIVQRKKEETLVKQKTMKNLKEQNQ</sequence>
<dbReference type="InterPro" id="IPR030700">
    <property type="entry name" value="N-end_Aminoacyl_Trfase"/>
</dbReference>
<dbReference type="Proteomes" id="UP001162156">
    <property type="component" value="Unassembled WGS sequence"/>
</dbReference>
<dbReference type="AlphaFoldDB" id="A0AAV8WM48"/>
<comment type="similarity">
    <text evidence="1">Belongs to the R-transferase family.</text>
</comment>
<keyword evidence="5" id="KW-0175">Coiled coil</keyword>
<evidence type="ECO:0000256" key="2">
    <source>
        <dbReference type="ARBA" id="ARBA00012025"/>
    </source>
</evidence>
<reference evidence="9" key="1">
    <citation type="journal article" date="2023" name="Insect Mol. Biol.">
        <title>Genome sequencing provides insights into the evolution of gene families encoding plant cell wall-degrading enzymes in longhorned beetles.</title>
        <authorList>
            <person name="Shin N.R."/>
            <person name="Okamura Y."/>
            <person name="Kirsch R."/>
            <person name="Pauchet Y."/>
        </authorList>
    </citation>
    <scope>NUCLEOTIDE SEQUENCE</scope>
    <source>
        <strain evidence="9">RBIC_L_NR</strain>
    </source>
</reference>
<proteinExistence type="inferred from homology"/>
<evidence type="ECO:0000256" key="5">
    <source>
        <dbReference type="SAM" id="Coils"/>
    </source>
</evidence>
<feature type="domain" description="N-end rule aminoacyl transferase C-terminal" evidence="8">
    <location>
        <begin position="247"/>
        <end position="385"/>
    </location>
</feature>
<feature type="non-terminal residue" evidence="9">
    <location>
        <position position="697"/>
    </location>
</feature>
<evidence type="ECO:0000259" key="8">
    <source>
        <dbReference type="Pfam" id="PF04377"/>
    </source>
</evidence>
<keyword evidence="4" id="KW-0012">Acyltransferase</keyword>
<gene>
    <name evidence="9" type="ORF">NQ314_019652</name>
</gene>
<dbReference type="GO" id="GO:0004057">
    <property type="term" value="F:arginyl-tRNA--protein transferase activity"/>
    <property type="evidence" value="ECO:0007669"/>
    <property type="project" value="UniProtKB-EC"/>
</dbReference>
<protein>
    <recommendedName>
        <fullName evidence="2">arginyltransferase</fullName>
        <ecNumber evidence="2">2.3.2.8</ecNumber>
    </recommendedName>
</protein>
<dbReference type="InterPro" id="IPR007471">
    <property type="entry name" value="N-end_Aminoacyl_Trfase_N"/>
</dbReference>
<name>A0AAV8WM48_9CUCU</name>
<dbReference type="PANTHER" id="PTHR21367:SF1">
    <property type="entry name" value="ARGINYL-TRNA--PROTEIN TRANSFERASE 1"/>
    <property type="match status" value="1"/>
</dbReference>
<evidence type="ECO:0000313" key="9">
    <source>
        <dbReference type="EMBL" id="KAJ8927850.1"/>
    </source>
</evidence>
<evidence type="ECO:0000256" key="3">
    <source>
        <dbReference type="ARBA" id="ARBA00022679"/>
    </source>
</evidence>
<accession>A0AAV8WM48</accession>
<dbReference type="Pfam" id="PF04376">
    <property type="entry name" value="ATE_N"/>
    <property type="match status" value="1"/>
</dbReference>
<feature type="region of interest" description="Disordered" evidence="6">
    <location>
        <begin position="656"/>
        <end position="678"/>
    </location>
</feature>
<feature type="compositionally biased region" description="Polar residues" evidence="6">
    <location>
        <begin position="659"/>
        <end position="674"/>
    </location>
</feature>
<dbReference type="InterPro" id="IPR007472">
    <property type="entry name" value="N-end_Aminoacyl_Trfase_C"/>
</dbReference>
<dbReference type="PANTHER" id="PTHR21367">
    <property type="entry name" value="ARGININE-TRNA-PROTEIN TRANSFERASE 1"/>
    <property type="match status" value="1"/>
</dbReference>
<feature type="domain" description="N-end aminoacyl transferase N-terminal" evidence="7">
    <location>
        <begin position="21"/>
        <end position="92"/>
    </location>
</feature>
<feature type="coiled-coil region" evidence="5">
    <location>
        <begin position="487"/>
        <end position="528"/>
    </location>
</feature>
<keyword evidence="10" id="KW-1185">Reference proteome</keyword>
<dbReference type="EC" id="2.3.2.8" evidence="2"/>
<evidence type="ECO:0000256" key="4">
    <source>
        <dbReference type="ARBA" id="ARBA00023315"/>
    </source>
</evidence>
<keyword evidence="3" id="KW-0808">Transferase</keyword>
<evidence type="ECO:0000259" key="7">
    <source>
        <dbReference type="Pfam" id="PF04376"/>
    </source>
</evidence>
<comment type="caution">
    <text evidence="9">The sequence shown here is derived from an EMBL/GenBank/DDBJ whole genome shotgun (WGS) entry which is preliminary data.</text>
</comment>
<dbReference type="Pfam" id="PF04377">
    <property type="entry name" value="ATE_C"/>
    <property type="match status" value="1"/>
</dbReference>
<organism evidence="9 10">
    <name type="scientific">Rhamnusium bicolor</name>
    <dbReference type="NCBI Taxonomy" id="1586634"/>
    <lineage>
        <taxon>Eukaryota</taxon>
        <taxon>Metazoa</taxon>
        <taxon>Ecdysozoa</taxon>
        <taxon>Arthropoda</taxon>
        <taxon>Hexapoda</taxon>
        <taxon>Insecta</taxon>
        <taxon>Pterygota</taxon>
        <taxon>Neoptera</taxon>
        <taxon>Endopterygota</taxon>
        <taxon>Coleoptera</taxon>
        <taxon>Polyphaga</taxon>
        <taxon>Cucujiformia</taxon>
        <taxon>Chrysomeloidea</taxon>
        <taxon>Cerambycidae</taxon>
        <taxon>Lepturinae</taxon>
        <taxon>Rhagiini</taxon>
        <taxon>Rhamnusium</taxon>
    </lineage>
</organism>
<dbReference type="EMBL" id="JANEYF010005516">
    <property type="protein sequence ID" value="KAJ8927850.1"/>
    <property type="molecule type" value="Genomic_DNA"/>
</dbReference>
<evidence type="ECO:0000313" key="10">
    <source>
        <dbReference type="Proteomes" id="UP001162156"/>
    </source>
</evidence>